<evidence type="ECO:0000313" key="1">
    <source>
        <dbReference type="EMBL" id="MFD1642989.1"/>
    </source>
</evidence>
<comment type="caution">
    <text evidence="1">The sequence shown here is derived from an EMBL/GenBank/DDBJ whole genome shotgun (WGS) entry which is preliminary data.</text>
</comment>
<dbReference type="Pfam" id="PF13513">
    <property type="entry name" value="HEAT_EZ"/>
    <property type="match status" value="1"/>
</dbReference>
<dbReference type="InterPro" id="IPR016024">
    <property type="entry name" value="ARM-type_fold"/>
</dbReference>
<sequence>MPSTPTRRQPPCSICGNTVGAPAAGSVPNPVCAVCDGRAETEDGRPATRGEPNPVFIDGHKCWRQYTVEPGAGRRDHLTMRDAVGCDSVRECLRRHTDEGGEPIAWFAPGPSGEPLQIRAAPDSGAALEAFFDQFDSSTAFRIVGAESATEVETKRPFAGPTRLPAAAVGLTAPPTFECTTVEQSPRQIRIALPEIAAVEAVTRASLPTLDEGPPDDRVDRYRQLAAVAPGLLETDSLWPLIDAEEQAVRYDAMRTVESVVDDRPEAGLTAVDRLADRLDDDRSIRLYAVRSLATVAERFPEAVVDVTPEIVDQLNAESSLLNTAATQFLLAVAEHDPAAALDATPAIASLLSPTPTRARRQALAVLSVIAESFPEEVRPLVPQLCSLLDADDDPYRISCTAALGHVTSAYPDAATPVVPTLLDQLGAYDPELRGNSVGILGDIAQGFPMDVAPYTEEIAPLLDDDDPTVRSNTAGTLARIAEEYPARIEPFVPRTIELLEDSWTRSRVHACWVLGHCEADEAVDPLTEHRREDPSEAVRARAAWALERIG</sequence>
<dbReference type="PANTHER" id="PTHR12697:SF5">
    <property type="entry name" value="DEOXYHYPUSINE HYDROXYLASE"/>
    <property type="match status" value="1"/>
</dbReference>
<keyword evidence="2" id="KW-1185">Reference proteome</keyword>
<protein>
    <submittedName>
        <fullName evidence="1">HEAT repeat domain-containing protein</fullName>
    </submittedName>
</protein>
<gene>
    <name evidence="1" type="ORF">ACFSBW_14025</name>
</gene>
<dbReference type="Pfam" id="PF13646">
    <property type="entry name" value="HEAT_2"/>
    <property type="match status" value="1"/>
</dbReference>
<name>A0ABD6DCS2_9EURY</name>
<dbReference type="Proteomes" id="UP001597052">
    <property type="component" value="Unassembled WGS sequence"/>
</dbReference>
<dbReference type="InterPro" id="IPR011989">
    <property type="entry name" value="ARM-like"/>
</dbReference>
<dbReference type="AlphaFoldDB" id="A0ABD6DCS2"/>
<dbReference type="RefSeq" id="WP_256396483.1">
    <property type="nucleotide sequence ID" value="NZ_JANHDJ010000004.1"/>
</dbReference>
<reference evidence="1 2" key="1">
    <citation type="journal article" date="2019" name="Int. J. Syst. Evol. Microbiol.">
        <title>The Global Catalogue of Microorganisms (GCM) 10K type strain sequencing project: providing services to taxonomists for standard genome sequencing and annotation.</title>
        <authorList>
            <consortium name="The Broad Institute Genomics Platform"/>
            <consortium name="The Broad Institute Genome Sequencing Center for Infectious Disease"/>
            <person name="Wu L."/>
            <person name="Ma J."/>
        </authorList>
    </citation>
    <scope>NUCLEOTIDE SEQUENCE [LARGE SCALE GENOMIC DNA]</scope>
    <source>
        <strain evidence="1 2">CGMCC 1.10593</strain>
    </source>
</reference>
<dbReference type="Gene3D" id="1.25.10.10">
    <property type="entry name" value="Leucine-rich Repeat Variant"/>
    <property type="match status" value="3"/>
</dbReference>
<organism evidence="1 2">
    <name type="scientific">Halohasta litorea</name>
    <dbReference type="NCBI Taxonomy" id="869891"/>
    <lineage>
        <taxon>Archaea</taxon>
        <taxon>Methanobacteriati</taxon>
        <taxon>Methanobacteriota</taxon>
        <taxon>Stenosarchaea group</taxon>
        <taxon>Halobacteria</taxon>
        <taxon>Halobacteriales</taxon>
        <taxon>Haloferacaceae</taxon>
        <taxon>Halohasta</taxon>
    </lineage>
</organism>
<dbReference type="EMBL" id="JBHUDM010000004">
    <property type="protein sequence ID" value="MFD1642989.1"/>
    <property type="molecule type" value="Genomic_DNA"/>
</dbReference>
<dbReference type="PANTHER" id="PTHR12697">
    <property type="entry name" value="PBS LYASE HEAT-LIKE PROTEIN"/>
    <property type="match status" value="1"/>
</dbReference>
<proteinExistence type="predicted"/>
<dbReference type="SUPFAM" id="SSF48371">
    <property type="entry name" value="ARM repeat"/>
    <property type="match status" value="1"/>
</dbReference>
<evidence type="ECO:0000313" key="2">
    <source>
        <dbReference type="Proteomes" id="UP001597052"/>
    </source>
</evidence>
<accession>A0ABD6DCS2</accession>